<dbReference type="InterPro" id="IPR000537">
    <property type="entry name" value="UbiA_prenyltransferase"/>
</dbReference>
<dbReference type="Proteomes" id="UP001215598">
    <property type="component" value="Unassembled WGS sequence"/>
</dbReference>
<keyword evidence="7" id="KW-1185">Reference proteome</keyword>
<organism evidence="6 7">
    <name type="scientific">Mycena metata</name>
    <dbReference type="NCBI Taxonomy" id="1033252"/>
    <lineage>
        <taxon>Eukaryota</taxon>
        <taxon>Fungi</taxon>
        <taxon>Dikarya</taxon>
        <taxon>Basidiomycota</taxon>
        <taxon>Agaricomycotina</taxon>
        <taxon>Agaricomycetes</taxon>
        <taxon>Agaricomycetidae</taxon>
        <taxon>Agaricales</taxon>
        <taxon>Marasmiineae</taxon>
        <taxon>Mycenaceae</taxon>
        <taxon>Mycena</taxon>
    </lineage>
</organism>
<dbReference type="PANTHER" id="PTHR42723:SF1">
    <property type="entry name" value="CHLOROPHYLL SYNTHASE, CHLOROPLASTIC"/>
    <property type="match status" value="1"/>
</dbReference>
<dbReference type="InterPro" id="IPR050475">
    <property type="entry name" value="Prenyltransferase_related"/>
</dbReference>
<feature type="transmembrane region" description="Helical" evidence="5">
    <location>
        <begin position="177"/>
        <end position="197"/>
    </location>
</feature>
<evidence type="ECO:0000256" key="5">
    <source>
        <dbReference type="SAM" id="Phobius"/>
    </source>
</evidence>
<feature type="transmembrane region" description="Helical" evidence="5">
    <location>
        <begin position="277"/>
        <end position="294"/>
    </location>
</feature>
<feature type="transmembrane region" description="Helical" evidence="5">
    <location>
        <begin position="248"/>
        <end position="271"/>
    </location>
</feature>
<evidence type="ECO:0000313" key="7">
    <source>
        <dbReference type="Proteomes" id="UP001215598"/>
    </source>
</evidence>
<evidence type="ECO:0000256" key="1">
    <source>
        <dbReference type="ARBA" id="ARBA00004141"/>
    </source>
</evidence>
<proteinExistence type="predicted"/>
<evidence type="ECO:0000256" key="2">
    <source>
        <dbReference type="ARBA" id="ARBA00022692"/>
    </source>
</evidence>
<dbReference type="Pfam" id="PF01040">
    <property type="entry name" value="UbiA"/>
    <property type="match status" value="1"/>
</dbReference>
<gene>
    <name evidence="6" type="ORF">B0H16DRAFT_1757776</name>
</gene>
<sequence>MKPNALYHHASFSWLQITPLTTSLMTLIDAAVYHSNTLWLFTKSDFMTTMIPIVRTLFLSFYESNRLNLSQSLFAIVAAPLTSLRNLPHLVFWLWFHLLHFNTSNQTASLEDETNKPDRPLPAGRITLHTAVLLRWTLMPMCWALSLAYSKEVMFSSMALSAFTGMYNELGGSGSHFVFRYALNGLGFAAFEAGTALVAKDDKTFLDSAGWLAIFLSGSIFATTIYAQDFRDVVGDSLINRDTIPLRFGSISRTVLLCGVVAWSIALSYIWKLDLCSAIVFTALGQFAGARFMLYTTVEDDRESYFYYNVWVSVAHILPGYWRVLHATA</sequence>
<protein>
    <submittedName>
        <fullName evidence="6">Uncharacterized protein</fullName>
    </submittedName>
</protein>
<feature type="transmembrane region" description="Helical" evidence="5">
    <location>
        <begin position="209"/>
        <end position="227"/>
    </location>
</feature>
<feature type="transmembrane region" description="Helical" evidence="5">
    <location>
        <begin position="12"/>
        <end position="34"/>
    </location>
</feature>
<name>A0AAD7IDH2_9AGAR</name>
<keyword evidence="3 5" id="KW-1133">Transmembrane helix</keyword>
<comment type="subcellular location">
    <subcellularLocation>
        <location evidence="1">Membrane</location>
        <topology evidence="1">Multi-pass membrane protein</topology>
    </subcellularLocation>
</comment>
<dbReference type="GO" id="GO:0016765">
    <property type="term" value="F:transferase activity, transferring alkyl or aryl (other than methyl) groups"/>
    <property type="evidence" value="ECO:0007669"/>
    <property type="project" value="InterPro"/>
</dbReference>
<comment type="caution">
    <text evidence="6">The sequence shown here is derived from an EMBL/GenBank/DDBJ whole genome shotgun (WGS) entry which is preliminary data.</text>
</comment>
<keyword evidence="2 5" id="KW-0812">Transmembrane</keyword>
<dbReference type="CDD" id="cd13965">
    <property type="entry name" value="PT_UbiA_3"/>
    <property type="match status" value="1"/>
</dbReference>
<dbReference type="AlphaFoldDB" id="A0AAD7IDH2"/>
<dbReference type="PANTHER" id="PTHR42723">
    <property type="entry name" value="CHLOROPHYLL SYNTHASE"/>
    <property type="match status" value="1"/>
</dbReference>
<dbReference type="GO" id="GO:0016020">
    <property type="term" value="C:membrane"/>
    <property type="evidence" value="ECO:0007669"/>
    <property type="project" value="UniProtKB-SubCell"/>
</dbReference>
<accession>A0AAD7IDH2</accession>
<feature type="transmembrane region" description="Helical" evidence="5">
    <location>
        <begin position="306"/>
        <end position="324"/>
    </location>
</feature>
<reference evidence="6" key="1">
    <citation type="submission" date="2023-03" db="EMBL/GenBank/DDBJ databases">
        <title>Massive genome expansion in bonnet fungi (Mycena s.s.) driven by repeated elements and novel gene families across ecological guilds.</title>
        <authorList>
            <consortium name="Lawrence Berkeley National Laboratory"/>
            <person name="Harder C.B."/>
            <person name="Miyauchi S."/>
            <person name="Viragh M."/>
            <person name="Kuo A."/>
            <person name="Thoen E."/>
            <person name="Andreopoulos B."/>
            <person name="Lu D."/>
            <person name="Skrede I."/>
            <person name="Drula E."/>
            <person name="Henrissat B."/>
            <person name="Morin E."/>
            <person name="Kohler A."/>
            <person name="Barry K."/>
            <person name="LaButti K."/>
            <person name="Morin E."/>
            <person name="Salamov A."/>
            <person name="Lipzen A."/>
            <person name="Mereny Z."/>
            <person name="Hegedus B."/>
            <person name="Baldrian P."/>
            <person name="Stursova M."/>
            <person name="Weitz H."/>
            <person name="Taylor A."/>
            <person name="Grigoriev I.V."/>
            <person name="Nagy L.G."/>
            <person name="Martin F."/>
            <person name="Kauserud H."/>
        </authorList>
    </citation>
    <scope>NUCLEOTIDE SEQUENCE</scope>
    <source>
        <strain evidence="6">CBHHK182m</strain>
    </source>
</reference>
<keyword evidence="4 5" id="KW-0472">Membrane</keyword>
<dbReference type="EMBL" id="JARKIB010000102">
    <property type="protein sequence ID" value="KAJ7740575.1"/>
    <property type="molecule type" value="Genomic_DNA"/>
</dbReference>
<evidence type="ECO:0000313" key="6">
    <source>
        <dbReference type="EMBL" id="KAJ7740575.1"/>
    </source>
</evidence>
<evidence type="ECO:0000256" key="3">
    <source>
        <dbReference type="ARBA" id="ARBA00022989"/>
    </source>
</evidence>
<evidence type="ECO:0000256" key="4">
    <source>
        <dbReference type="ARBA" id="ARBA00023136"/>
    </source>
</evidence>